<dbReference type="Proteomes" id="UP000503310">
    <property type="component" value="Chromosome"/>
</dbReference>
<dbReference type="InterPro" id="IPR021301">
    <property type="entry name" value="DUF2779"/>
</dbReference>
<feature type="domain" description="DUF2779" evidence="1">
    <location>
        <begin position="497"/>
        <end position="633"/>
    </location>
</feature>
<organism evidence="2 3">
    <name type="scientific">Mycoplasmopsis gallinacea</name>
    <dbReference type="NCBI Taxonomy" id="29556"/>
    <lineage>
        <taxon>Bacteria</taxon>
        <taxon>Bacillati</taxon>
        <taxon>Mycoplasmatota</taxon>
        <taxon>Mycoplasmoidales</taxon>
        <taxon>Metamycoplasmataceae</taxon>
        <taxon>Mycoplasmopsis</taxon>
    </lineage>
</organism>
<evidence type="ECO:0000313" key="3">
    <source>
        <dbReference type="Proteomes" id="UP000503310"/>
    </source>
</evidence>
<protein>
    <submittedName>
        <fullName evidence="2">DUF2779 domain-containing protein</fullName>
    </submittedName>
</protein>
<evidence type="ECO:0000313" key="2">
    <source>
        <dbReference type="EMBL" id="QIW62466.1"/>
    </source>
</evidence>
<dbReference type="NCBIfam" id="NF045869">
    <property type="entry name" value="UU173_fam"/>
    <property type="match status" value="1"/>
</dbReference>
<gene>
    <name evidence="2" type="ORF">GOQ20_03540</name>
</gene>
<dbReference type="AlphaFoldDB" id="A0A6H0V4R7"/>
<dbReference type="EMBL" id="CP047225">
    <property type="protein sequence ID" value="QIW62466.1"/>
    <property type="molecule type" value="Genomic_DNA"/>
</dbReference>
<proteinExistence type="predicted"/>
<dbReference type="Pfam" id="PF11074">
    <property type="entry name" value="DUF2779"/>
    <property type="match status" value="1"/>
</dbReference>
<sequence length="808" mass="95217">MNNKNIKINFKTFFRVFTDNPALIWIKGNFAERLENGEYSKKWPLDKSGVKYFANYKEHLEEEGENEDDEDIFLGDFMDNEEGENLSIVNKVESDSFQKYVALAREFYIKKYGYKINEIADISSKNNAEAKWSQTKAAIENDAIKLISNPLFTYQKAVNGEIFDTNADAFFYDKQEQKIVFLNYTSFAKPKFFYKGFFTYNVLRKLNYNVKQISVININFFDNNITKNTTKDTCTFYESFSTWNSATKAAKGKPRKKATAATTLEDEELFYALKNTGELRLFTETGSYYEGNKSQGSFFQSARFGKISPNPKEPTVIKADYNKINYTNYQKTIINQLGEEVKIKFKDPNSSNIEKDENIYLDTFDKYLDCIINSYFEFGDNFNYDAIAYFFSVKESVEHLPYAIVDLSYQKQFSAPNNIVLPKKLFLDNQLEVNAIRKYIWGPDFEQISSKFFKNKSLQNLELYKNDKEFFERVPNYFNIHFLNYIRNLHIKDKRVIWYDYEGFSNVFPILDQSSSYGQIVNQVSVIETVNGVEKNVENVVVDTKNITLKDLVMLIQTIYSNKADYYVVFNKTYENTRNKEIKELVRRAFKDNKDLEFINWFNSQYIDVSEFASHVDHINNNTIDLADCFSHNKLEKKAIFHEFHIGNKEGYFFFKTNENHQIELLSESYYGMIEKTDFLKTTLIHINFLKHFFSIKKIEKYITKNQFPLKTLITPYSELVIQKGTMAMEEAILRHAQITGDNVWKMEKEPELKRYCENDVRAMIMVYEFLMMLVRSAAPEIDKFEYQIENENFEYIYQDGKLDIVTK</sequence>
<name>A0A6H0V4R7_9BACT</name>
<evidence type="ECO:0000259" key="1">
    <source>
        <dbReference type="Pfam" id="PF11074"/>
    </source>
</evidence>
<accession>A0A6H0V4R7</accession>
<reference evidence="2 3" key="1">
    <citation type="submission" date="2019-12" db="EMBL/GenBank/DDBJ databases">
        <title>Sequencing and analysis of the whole genome of Mycoplasma gallinaceum strain Peacock20181011.</title>
        <authorList>
            <person name="Liu X."/>
            <person name="Qin Z."/>
            <person name="Xu H."/>
        </authorList>
    </citation>
    <scope>NUCLEOTIDE SEQUENCE [LARGE SCALE GENOMIC DNA]</scope>
    <source>
        <strain evidence="2 3">Peacock20181011</strain>
    </source>
</reference>
<dbReference type="RefSeq" id="WP_167845426.1">
    <property type="nucleotide sequence ID" value="NZ_CP047225.1"/>
</dbReference>